<dbReference type="AlphaFoldDB" id="W7Z1K0"/>
<proteinExistence type="predicted"/>
<evidence type="ECO:0000313" key="2">
    <source>
        <dbReference type="Proteomes" id="UP000019364"/>
    </source>
</evidence>
<comment type="caution">
    <text evidence="1">The sequence shown here is derived from an EMBL/GenBank/DDBJ whole genome shotgun (WGS) entry which is preliminary data.</text>
</comment>
<dbReference type="STRING" id="1236976.JCM16418_5083"/>
<dbReference type="Proteomes" id="UP000019364">
    <property type="component" value="Unassembled WGS sequence"/>
</dbReference>
<dbReference type="EMBL" id="BAVZ01000042">
    <property type="protein sequence ID" value="GAF10856.1"/>
    <property type="molecule type" value="Genomic_DNA"/>
</dbReference>
<organism evidence="1 2">
    <name type="scientific">Paenibacillus pini JCM 16418</name>
    <dbReference type="NCBI Taxonomy" id="1236976"/>
    <lineage>
        <taxon>Bacteria</taxon>
        <taxon>Bacillati</taxon>
        <taxon>Bacillota</taxon>
        <taxon>Bacilli</taxon>
        <taxon>Bacillales</taxon>
        <taxon>Paenibacillaceae</taxon>
        <taxon>Paenibacillus</taxon>
    </lineage>
</organism>
<protein>
    <submittedName>
        <fullName evidence="1">Uncharacterized protein</fullName>
    </submittedName>
</protein>
<name>W7Z1K0_9BACL</name>
<evidence type="ECO:0000313" key="1">
    <source>
        <dbReference type="EMBL" id="GAF10856.1"/>
    </source>
</evidence>
<sequence length="92" mass="10563">MNFKDVVEEVKGKSLLFSMLTSNGIHMNTVVENIVVEEREDYVSIENPEDPLCQHLLIPIKKILNITRSRDEYSDVITLELKSGIEIVITFK</sequence>
<gene>
    <name evidence="1" type="ORF">JCM16418_5083</name>
</gene>
<reference evidence="1 2" key="1">
    <citation type="journal article" date="2014" name="Genome Announc.">
        <title>Draft Genome Sequence of Paenibacillus pini JCM 16418T, Isolated from the Rhizosphere of Pine Tree.</title>
        <authorList>
            <person name="Yuki M."/>
            <person name="Oshima K."/>
            <person name="Suda W."/>
            <person name="Oshida Y."/>
            <person name="Kitamura K."/>
            <person name="Iida Y."/>
            <person name="Hattori M."/>
            <person name="Ohkuma M."/>
        </authorList>
    </citation>
    <scope>NUCLEOTIDE SEQUENCE [LARGE SCALE GENOMIC DNA]</scope>
    <source>
        <strain evidence="1 2">JCM 16418</strain>
    </source>
</reference>
<dbReference type="RefSeq" id="WP_036653685.1">
    <property type="nucleotide sequence ID" value="NZ_BAVZ01000042.1"/>
</dbReference>
<keyword evidence="2" id="KW-1185">Reference proteome</keyword>
<accession>W7Z1K0</accession>